<dbReference type="OrthoDB" id="2556461at2759"/>
<proteinExistence type="predicted"/>
<evidence type="ECO:0000313" key="2">
    <source>
        <dbReference type="EMBL" id="SAM84741.1"/>
    </source>
</evidence>
<feature type="compositionally biased region" description="Low complexity" evidence="1">
    <location>
        <begin position="1180"/>
        <end position="1203"/>
    </location>
</feature>
<feature type="region of interest" description="Disordered" evidence="1">
    <location>
        <begin position="359"/>
        <end position="422"/>
    </location>
</feature>
<feature type="compositionally biased region" description="Polar residues" evidence="1">
    <location>
        <begin position="87"/>
        <end position="101"/>
    </location>
</feature>
<dbReference type="EMBL" id="LT558131">
    <property type="protein sequence ID" value="SAM84741.1"/>
    <property type="molecule type" value="Genomic_DNA"/>
</dbReference>
<organism evidence="2 3">
    <name type="scientific">Ustilago bromivora</name>
    <dbReference type="NCBI Taxonomy" id="307758"/>
    <lineage>
        <taxon>Eukaryota</taxon>
        <taxon>Fungi</taxon>
        <taxon>Dikarya</taxon>
        <taxon>Basidiomycota</taxon>
        <taxon>Ustilaginomycotina</taxon>
        <taxon>Ustilaginomycetes</taxon>
        <taxon>Ustilaginales</taxon>
        <taxon>Ustilaginaceae</taxon>
        <taxon>Ustilago</taxon>
    </lineage>
</organism>
<feature type="compositionally biased region" description="Low complexity" evidence="1">
    <location>
        <begin position="196"/>
        <end position="211"/>
    </location>
</feature>
<evidence type="ECO:0000256" key="1">
    <source>
        <dbReference type="SAM" id="MobiDB-lite"/>
    </source>
</evidence>
<feature type="compositionally biased region" description="Basic residues" evidence="1">
    <location>
        <begin position="973"/>
        <end position="984"/>
    </location>
</feature>
<feature type="region of interest" description="Disordered" evidence="1">
    <location>
        <begin position="152"/>
        <end position="264"/>
    </location>
</feature>
<feature type="region of interest" description="Disordered" evidence="1">
    <location>
        <begin position="435"/>
        <end position="475"/>
    </location>
</feature>
<feature type="compositionally biased region" description="Low complexity" evidence="1">
    <location>
        <begin position="952"/>
        <end position="965"/>
    </location>
</feature>
<feature type="region of interest" description="Disordered" evidence="1">
    <location>
        <begin position="948"/>
        <end position="1060"/>
    </location>
</feature>
<gene>
    <name evidence="2" type="ORF">UBRO_06041</name>
</gene>
<feature type="compositionally biased region" description="Low complexity" evidence="1">
    <location>
        <begin position="251"/>
        <end position="262"/>
    </location>
</feature>
<evidence type="ECO:0000313" key="3">
    <source>
        <dbReference type="Proteomes" id="UP000179920"/>
    </source>
</evidence>
<feature type="compositionally biased region" description="Low complexity" evidence="1">
    <location>
        <begin position="102"/>
        <end position="114"/>
    </location>
</feature>
<feature type="region of interest" description="Disordered" evidence="1">
    <location>
        <begin position="1100"/>
        <end position="1203"/>
    </location>
</feature>
<feature type="compositionally biased region" description="Polar residues" evidence="1">
    <location>
        <begin position="388"/>
        <end position="422"/>
    </location>
</feature>
<protein>
    <submittedName>
        <fullName evidence="2">Uncharacterized protein</fullName>
    </submittedName>
</protein>
<accession>A0A1K0GA58</accession>
<name>A0A1K0GA58_9BASI</name>
<feature type="region of interest" description="Disordered" evidence="1">
    <location>
        <begin position="522"/>
        <end position="542"/>
    </location>
</feature>
<dbReference type="AlphaFoldDB" id="A0A1K0GA58"/>
<feature type="region of interest" description="Disordered" evidence="1">
    <location>
        <begin position="281"/>
        <end position="324"/>
    </location>
</feature>
<feature type="compositionally biased region" description="Low complexity" evidence="1">
    <location>
        <begin position="34"/>
        <end position="74"/>
    </location>
</feature>
<reference evidence="3" key="1">
    <citation type="submission" date="2016-04" db="EMBL/GenBank/DDBJ databases">
        <authorList>
            <person name="Guldener U."/>
            <person name="Guldener U."/>
        </authorList>
    </citation>
    <scope>NUCLEOTIDE SEQUENCE [LARGE SCALE GENOMIC DNA]</scope>
    <source>
        <strain evidence="3">UB2112</strain>
    </source>
</reference>
<feature type="region of interest" description="Disordered" evidence="1">
    <location>
        <begin position="1"/>
        <end position="114"/>
    </location>
</feature>
<dbReference type="Proteomes" id="UP000179920">
    <property type="component" value="Chromosome XV"/>
</dbReference>
<feature type="region of interest" description="Disordered" evidence="1">
    <location>
        <begin position="807"/>
        <end position="832"/>
    </location>
</feature>
<sequence>MSDVAPPESRDDDPPVIINEPTSHNTIKTPPPIATATATATATAASSSSSSSSSSRHQSSSSSSSPVAPSSETPQRCEPTTGPRKTLQLSTAVDSALASAQTSPGTKTPKVTPTATVSTLQLASEALSTIPQQQESHAASIVPAAARLLSALHRKHKKAPAIQSPRPGSIRSRSAATTPVPPSLLHGLKHDSLDLTANSSRATTPTRTPSGRAKRQRRERNPPTPSAVPSALPSLQSNDRRRSARVAKAVTTSTSDSPNSPNLALFQFSPYLENLVINTKETDRRTRSAARGIRPIVDRAPTRAKRGAAKSKTNEPDQDAPDDEAKAELYRQLCTISYQLQAHLDLMPRKSLEQLSAQFATPSPHENADEHANLPTTCPESAVPGASANASRTNTPAPNLNMQNSYHAQNSYNPHNQANAMCSQQQPVIIKAEPPQSPRFSHLESQYTQSHAHFESQEPPKQAYSPESSPEVALAQRVRPPASTYNYHAPTYGKVDQIQDERMSPPFRPARRNIMSISALIHGPTRPTKPRTPSPQLIRTPPPPVAPQFMQEWTDQDEMASQFLDACIAAIPKLDTTELDRLTQIAQLAAFHLPLPSAPSSPRTSIPPLLEQDEQARLEAIAKYDPRRLNPLDTLDTTALYSAEESDYLSEMEGNQELYQSIRYLSSFDAVVDEWRAGELMRLRFQLERRKAEIDRIWACDRKLAWSTFIDNRARELYRGAMAEVSRNKWQAEMQLDLLAVYRRKTKGLSKLTKDILVPDLAGFEQDEEVKELYRKFGKFLAVGAKYTDVADPLVRADLSKMRDAIRSQKQSNKLGQEAQETTAEADADGADLVDAEQVASEESCYESDSDSSYVTSSSSYVTSSSSGISSLPSFSSVYSSPRLPSIADFDAPDLLISTDDLDGIASEVASQIGAPAESVSDQDADESLWARQIRLTNQLAAENALASGVQTPASPSAVPSRATTPAPPAGGKKPRGTKRKKRPPPPGARLWKKGRVQRDLTEEGDEEMQPPPAHQTDQGRESGYPNGASKPEQQEFRPPTPKPEELQDQPRNGAYEPHVYSARVSGELFAPPSYSYPMRDNQYVEQGMRYDEGPYYPVEGATRASYDGGYAYPPPPAAPAGVWSRDEAMAYRNSSDQGLRYTGRTPPPPQDYYPSYGQPYPHHHQEQQDYEVPEQGACRPSQQQQQQQQPRHAQQTRPQWPY</sequence>